<name>A0A919IKH8_9ACTN</name>
<evidence type="ECO:0000313" key="2">
    <source>
        <dbReference type="Proteomes" id="UP000619479"/>
    </source>
</evidence>
<proteinExistence type="predicted"/>
<accession>A0A919IKH8</accession>
<comment type="caution">
    <text evidence="1">The sequence shown here is derived from an EMBL/GenBank/DDBJ whole genome shotgun (WGS) entry which is preliminary data.</text>
</comment>
<reference evidence="1" key="1">
    <citation type="submission" date="2021-01" db="EMBL/GenBank/DDBJ databases">
        <title>Whole genome shotgun sequence of Actinoplanes cyaneus NBRC 14990.</title>
        <authorList>
            <person name="Komaki H."/>
            <person name="Tamura T."/>
        </authorList>
    </citation>
    <scope>NUCLEOTIDE SEQUENCE</scope>
    <source>
        <strain evidence="1">NBRC 14990</strain>
    </source>
</reference>
<dbReference type="Proteomes" id="UP000619479">
    <property type="component" value="Unassembled WGS sequence"/>
</dbReference>
<keyword evidence="2" id="KW-1185">Reference proteome</keyword>
<protein>
    <submittedName>
        <fullName evidence="1">Uncharacterized protein</fullName>
    </submittedName>
</protein>
<sequence length="180" mass="18858">MAVVFVVLLGMIAVGVVGQIRAARREAAQDAAYERIAAAHQLELSVASIAGARRTGQVSHFALVPSVVPPGVVRMDPSVALADDGVTDLYAYGDMKVVVNFTGVPGPQPCAGNPCLRDTALTVGTSDASGLRHVAIWVVGPASPDVEAVKRFWVSASFVRVADAAWFTELAAQGDIYARR</sequence>
<dbReference type="AlphaFoldDB" id="A0A919IKH8"/>
<dbReference type="EMBL" id="BOMH01000041">
    <property type="protein sequence ID" value="GID67725.1"/>
    <property type="molecule type" value="Genomic_DNA"/>
</dbReference>
<organism evidence="1 2">
    <name type="scientific">Actinoplanes cyaneus</name>
    <dbReference type="NCBI Taxonomy" id="52696"/>
    <lineage>
        <taxon>Bacteria</taxon>
        <taxon>Bacillati</taxon>
        <taxon>Actinomycetota</taxon>
        <taxon>Actinomycetes</taxon>
        <taxon>Micromonosporales</taxon>
        <taxon>Micromonosporaceae</taxon>
        <taxon>Actinoplanes</taxon>
    </lineage>
</organism>
<gene>
    <name evidence="1" type="ORF">Acy02nite_56060</name>
</gene>
<evidence type="ECO:0000313" key="1">
    <source>
        <dbReference type="EMBL" id="GID67725.1"/>
    </source>
</evidence>